<keyword evidence="3" id="KW-1185">Reference proteome</keyword>
<evidence type="ECO:0000259" key="1">
    <source>
        <dbReference type="Pfam" id="PF24964"/>
    </source>
</evidence>
<feature type="domain" description="DUF7769" evidence="1">
    <location>
        <begin position="8"/>
        <end position="58"/>
    </location>
</feature>
<gene>
    <name evidence="2" type="ORF">ACHHYP_17413</name>
</gene>
<dbReference type="InterPro" id="IPR056671">
    <property type="entry name" value="DUF7769"/>
</dbReference>
<reference evidence="2 3" key="1">
    <citation type="journal article" date="2014" name="Genome Biol. Evol.">
        <title>The secreted proteins of Achlya hypogyna and Thraustotheca clavata identify the ancestral oomycete secretome and reveal gene acquisitions by horizontal gene transfer.</title>
        <authorList>
            <person name="Misner I."/>
            <person name="Blouin N."/>
            <person name="Leonard G."/>
            <person name="Richards T.A."/>
            <person name="Lane C.E."/>
        </authorList>
    </citation>
    <scope>NUCLEOTIDE SEQUENCE [LARGE SCALE GENOMIC DNA]</scope>
    <source>
        <strain evidence="2 3">ATCC 48635</strain>
    </source>
</reference>
<accession>A0A1V9Y4H2</accession>
<evidence type="ECO:0000313" key="3">
    <source>
        <dbReference type="Proteomes" id="UP000243579"/>
    </source>
</evidence>
<dbReference type="Proteomes" id="UP000243579">
    <property type="component" value="Unassembled WGS sequence"/>
</dbReference>
<dbReference type="PANTHER" id="PTHR33889:SF7">
    <property type="entry name" value="OS04G0681850 PROTEIN"/>
    <property type="match status" value="1"/>
</dbReference>
<proteinExistence type="predicted"/>
<evidence type="ECO:0000313" key="2">
    <source>
        <dbReference type="EMBL" id="OQR80620.1"/>
    </source>
</evidence>
<name>A0A1V9Y4H2_ACHHY</name>
<dbReference type="AlphaFoldDB" id="A0A1V9Y4H2"/>
<sequence>MGRGCPRMTDAERHAIYEHLLAASTQGRVPPAAMAEVTTTYKRDHQTIDRLWKRGQTSQLKGRGPAIVASRIRGGIQGAKKRERSEIEAAIRAVPHEARQA</sequence>
<dbReference type="Pfam" id="PF24964">
    <property type="entry name" value="DUF7769"/>
    <property type="match status" value="1"/>
</dbReference>
<dbReference type="OrthoDB" id="29677at4764"/>
<comment type="caution">
    <text evidence="2">The sequence shown here is derived from an EMBL/GenBank/DDBJ whole genome shotgun (WGS) entry which is preliminary data.</text>
</comment>
<protein>
    <recommendedName>
        <fullName evidence="1">DUF7769 domain-containing protein</fullName>
    </recommendedName>
</protein>
<organism evidence="2 3">
    <name type="scientific">Achlya hypogyna</name>
    <name type="common">Oomycete</name>
    <name type="synonym">Protoachlya hypogyna</name>
    <dbReference type="NCBI Taxonomy" id="1202772"/>
    <lineage>
        <taxon>Eukaryota</taxon>
        <taxon>Sar</taxon>
        <taxon>Stramenopiles</taxon>
        <taxon>Oomycota</taxon>
        <taxon>Saprolegniomycetes</taxon>
        <taxon>Saprolegniales</taxon>
        <taxon>Achlyaceae</taxon>
        <taxon>Achlya</taxon>
    </lineage>
</organism>
<dbReference type="PANTHER" id="PTHR33889">
    <property type="entry name" value="OS04G0681850 PROTEIN"/>
    <property type="match status" value="1"/>
</dbReference>
<dbReference type="EMBL" id="JNBR01002909">
    <property type="protein sequence ID" value="OQR80620.1"/>
    <property type="molecule type" value="Genomic_DNA"/>
</dbReference>